<name>A0A914BY02_9BILA</name>
<dbReference type="Proteomes" id="UP000887540">
    <property type="component" value="Unplaced"/>
</dbReference>
<dbReference type="GO" id="GO:0003735">
    <property type="term" value="F:structural constituent of ribosome"/>
    <property type="evidence" value="ECO:0007669"/>
    <property type="project" value="TreeGrafter"/>
</dbReference>
<organism evidence="5 6">
    <name type="scientific">Acrobeloides nanus</name>
    <dbReference type="NCBI Taxonomy" id="290746"/>
    <lineage>
        <taxon>Eukaryota</taxon>
        <taxon>Metazoa</taxon>
        <taxon>Ecdysozoa</taxon>
        <taxon>Nematoda</taxon>
        <taxon>Chromadorea</taxon>
        <taxon>Rhabditida</taxon>
        <taxon>Tylenchina</taxon>
        <taxon>Cephalobomorpha</taxon>
        <taxon>Cephaloboidea</taxon>
        <taxon>Cephalobidae</taxon>
        <taxon>Acrobeloides</taxon>
    </lineage>
</organism>
<sequence>MKQTDPEVLDPDFFEKEALKIPLDANFIDGLKEMYWKKYYARRDIYLRSVDELIGKPVEPQAYGLPDVDKTQLRPEYAHIDALQHADEKIRKIYTIAYGNRKDLNRAWKKALLDSLGIHHMEEESLSFKVAWTTALIRHWSLLEEEKQIIKPGRKFKPPRPKWLSMKILAMVQYRNKLIKQLRATSEEEFERVAKILKLSYRVPKPVEELEVNRTRKKWTEAQIKNRINWEKENQLIALKEKFMANREQRVKEIDDEMEKLKQEEAAIMKRLEEIDRLQGKFSGKVQGYYQPDIIGDFYKHNDHDKIGFYLPKPNMVVPEESDAYKVVKRKGRTRKLVVRTTDVDDLKKLSPVNL</sequence>
<evidence type="ECO:0000256" key="1">
    <source>
        <dbReference type="ARBA" id="ARBA00008434"/>
    </source>
</evidence>
<reference evidence="6" key="1">
    <citation type="submission" date="2022-11" db="UniProtKB">
        <authorList>
            <consortium name="WormBaseParasite"/>
        </authorList>
    </citation>
    <scope>IDENTIFICATION</scope>
</reference>
<keyword evidence="5" id="KW-1185">Reference proteome</keyword>
<accession>A0A914BY02</accession>
<evidence type="ECO:0000313" key="5">
    <source>
        <dbReference type="Proteomes" id="UP000887540"/>
    </source>
</evidence>
<dbReference type="GO" id="GO:0032543">
    <property type="term" value="P:mitochondrial translation"/>
    <property type="evidence" value="ECO:0007669"/>
    <property type="project" value="TreeGrafter"/>
</dbReference>
<feature type="coiled-coil region" evidence="4">
    <location>
        <begin position="244"/>
        <end position="281"/>
    </location>
</feature>
<evidence type="ECO:0000256" key="4">
    <source>
        <dbReference type="SAM" id="Coils"/>
    </source>
</evidence>
<evidence type="ECO:0000313" key="6">
    <source>
        <dbReference type="WBParaSite" id="ACRNAN_Path_1239.g4838.t1"/>
    </source>
</evidence>
<dbReference type="PANTHER" id="PTHR46685">
    <property type="entry name" value="28S RIBOSOMAL PROTEIN S15, MITOCHONDRIAL"/>
    <property type="match status" value="1"/>
</dbReference>
<dbReference type="AlphaFoldDB" id="A0A914BY02"/>
<dbReference type="WBParaSite" id="ACRNAN_Path_1239.g4838.t1">
    <property type="protein sequence ID" value="ACRNAN_Path_1239.g4838.t1"/>
    <property type="gene ID" value="ACRNAN_Path_1239.g4838"/>
</dbReference>
<dbReference type="Gene3D" id="1.10.287.10">
    <property type="entry name" value="S15/NS1, RNA-binding"/>
    <property type="match status" value="1"/>
</dbReference>
<keyword evidence="3" id="KW-0687">Ribonucleoprotein</keyword>
<protein>
    <submittedName>
        <fullName evidence="6">Uncharacterized protein</fullName>
    </submittedName>
</protein>
<dbReference type="PANTHER" id="PTHR46685:SF1">
    <property type="entry name" value="SMALL RIBOSOMAL SUBUNIT PROTEIN US15M"/>
    <property type="match status" value="1"/>
</dbReference>
<evidence type="ECO:0000256" key="3">
    <source>
        <dbReference type="ARBA" id="ARBA00023274"/>
    </source>
</evidence>
<dbReference type="GO" id="GO:0005763">
    <property type="term" value="C:mitochondrial small ribosomal subunit"/>
    <property type="evidence" value="ECO:0007669"/>
    <property type="project" value="TreeGrafter"/>
</dbReference>
<proteinExistence type="inferred from homology"/>
<comment type="similarity">
    <text evidence="1">Belongs to the universal ribosomal protein uS15 family.</text>
</comment>
<evidence type="ECO:0000256" key="2">
    <source>
        <dbReference type="ARBA" id="ARBA00022980"/>
    </source>
</evidence>
<keyword evidence="4" id="KW-0175">Coiled coil</keyword>
<keyword evidence="2" id="KW-0689">Ribosomal protein</keyword>
<dbReference type="InterPro" id="IPR052137">
    <property type="entry name" value="uS15_ribosomal"/>
</dbReference>
<dbReference type="GO" id="GO:0003723">
    <property type="term" value="F:RNA binding"/>
    <property type="evidence" value="ECO:0007669"/>
    <property type="project" value="TreeGrafter"/>
</dbReference>